<dbReference type="PANTHER" id="PTHR34990:SF2">
    <property type="entry name" value="BLL8164 PROTEIN"/>
    <property type="match status" value="1"/>
</dbReference>
<dbReference type="InterPro" id="IPR029052">
    <property type="entry name" value="Metallo-depent_PP-like"/>
</dbReference>
<dbReference type="Proteomes" id="UP000824588">
    <property type="component" value="Chromosome"/>
</dbReference>
<accession>A0ABX8YIW1</accession>
<dbReference type="EMBL" id="CP071586">
    <property type="protein sequence ID" value="QYY79749.1"/>
    <property type="molecule type" value="Genomic_DNA"/>
</dbReference>
<dbReference type="RefSeq" id="WP_220556440.1">
    <property type="nucleotide sequence ID" value="NZ_CP071586.1"/>
</dbReference>
<reference evidence="1 2" key="1">
    <citation type="journal article" date="2022" name="Int. J. Syst. Evol. Microbiol.">
        <title>Pseudomonas germanica sp. nov., isolated from Iris germanica rhizomes.</title>
        <authorList>
            <person name="Atanasov K.E."/>
            <person name="Galbis D.M."/>
            <person name="Gallego J."/>
            <person name="Serpico A."/>
            <person name="Bosch M."/>
            <person name="Altabella T."/>
            <person name="Ferrer A."/>
        </authorList>
    </citation>
    <scope>NUCLEOTIDE SEQUENCE [LARGE SCALE GENOMIC DNA]</scope>
    <source>
        <strain evidence="1 2">FIT28</strain>
    </source>
</reference>
<sequence>MRREWQGMLLTLISILGVSTVTAEPARMNEERLSVFISDLHFGLGHSSKTQWHPYEDFRWSQALKGFLASISRKGNDRVDLVILGDFLEMWQLPDDIKCEGTGAGAGCSINELVDLSTRITQAHTEDFEALKNFSLRGSNRIHVVPGNHDAALLIPQVWAPVAKELGGDSGRIIFVRKGVWMSEDHQVLAEHGQQIGSDVNAFKDWPVVTTESGDGQQLMIRPWGERFVQRLFNAEEAHYPVIDNLNPESAGARYRMGERGAFGTAGDIAKFIAFNIFETSWAQKSGALGQQPGEDPDFDREAALRRGYLLFSDSLPDGDASKMLLDKPDAAGSGLRSELTQLLTTMSEEDLRLLCTSAALNTGGHPCSPSLTSAMAAAFVPLAATLKKHVKARQAEFGQFEVFVYGHTHLWVKPWPLEIDNGRSATVANTGAFQRLIEDDAFKQLAADRNITPVVALQKLQPEDLKPCYSAVFIKGGRTPPEPELTLWEMSETGGSRYREPGVTDCR</sequence>
<name>A0ABX8YIW1_9PSED</name>
<evidence type="ECO:0000313" key="1">
    <source>
        <dbReference type="EMBL" id="QYY79749.1"/>
    </source>
</evidence>
<dbReference type="PANTHER" id="PTHR34990">
    <property type="entry name" value="UDP-2,3-DIACYLGLUCOSAMINE HYDROLASE-RELATED"/>
    <property type="match status" value="1"/>
</dbReference>
<proteinExistence type="predicted"/>
<gene>
    <name evidence="1" type="ORF">J0G10_18625</name>
</gene>
<dbReference type="SUPFAM" id="SSF56300">
    <property type="entry name" value="Metallo-dependent phosphatases"/>
    <property type="match status" value="1"/>
</dbReference>
<keyword evidence="2" id="KW-1185">Reference proteome</keyword>
<dbReference type="InterPro" id="IPR043461">
    <property type="entry name" value="LpxH-like"/>
</dbReference>
<protein>
    <submittedName>
        <fullName evidence="1">Metallophosphoesterase</fullName>
    </submittedName>
</protein>
<evidence type="ECO:0000313" key="2">
    <source>
        <dbReference type="Proteomes" id="UP000824588"/>
    </source>
</evidence>
<organism evidence="1 2">
    <name type="scientific">Pseudomonas germanica</name>
    <dbReference type="NCBI Taxonomy" id="2815720"/>
    <lineage>
        <taxon>Bacteria</taxon>
        <taxon>Pseudomonadati</taxon>
        <taxon>Pseudomonadota</taxon>
        <taxon>Gammaproteobacteria</taxon>
        <taxon>Pseudomonadales</taxon>
        <taxon>Pseudomonadaceae</taxon>
        <taxon>Pseudomonas</taxon>
    </lineage>
</organism>